<dbReference type="AlphaFoldDB" id="A0ABD1Z9W9"/>
<reference evidence="2 3" key="1">
    <citation type="submission" date="2024-09" db="EMBL/GenBank/DDBJ databases">
        <title>Chromosome-scale assembly of Riccia fluitans.</title>
        <authorList>
            <person name="Paukszto L."/>
            <person name="Sawicki J."/>
            <person name="Karawczyk K."/>
            <person name="Piernik-Szablinska J."/>
            <person name="Szczecinska M."/>
            <person name="Mazdziarz M."/>
        </authorList>
    </citation>
    <scope>NUCLEOTIDE SEQUENCE [LARGE SCALE GENOMIC DNA]</scope>
    <source>
        <strain evidence="2">Rf_01</strain>
        <tissue evidence="2">Aerial parts of the thallus</tissue>
    </source>
</reference>
<dbReference type="Proteomes" id="UP001605036">
    <property type="component" value="Unassembled WGS sequence"/>
</dbReference>
<gene>
    <name evidence="2" type="ORF">R1flu_011771</name>
</gene>
<protein>
    <submittedName>
        <fullName evidence="2">Uncharacterized protein</fullName>
    </submittedName>
</protein>
<evidence type="ECO:0000313" key="3">
    <source>
        <dbReference type="Proteomes" id="UP001605036"/>
    </source>
</evidence>
<comment type="caution">
    <text evidence="2">The sequence shown here is derived from an EMBL/GenBank/DDBJ whole genome shotgun (WGS) entry which is preliminary data.</text>
</comment>
<accession>A0ABD1Z9W9</accession>
<organism evidence="2 3">
    <name type="scientific">Riccia fluitans</name>
    <dbReference type="NCBI Taxonomy" id="41844"/>
    <lineage>
        <taxon>Eukaryota</taxon>
        <taxon>Viridiplantae</taxon>
        <taxon>Streptophyta</taxon>
        <taxon>Embryophyta</taxon>
        <taxon>Marchantiophyta</taxon>
        <taxon>Marchantiopsida</taxon>
        <taxon>Marchantiidae</taxon>
        <taxon>Marchantiales</taxon>
        <taxon>Ricciaceae</taxon>
        <taxon>Riccia</taxon>
    </lineage>
</organism>
<sequence length="375" mass="42168">MCESMSNFFGGGSRSRKKRGGEAEGHDSSSREEKSEMNARVALMERKNLYELLEAKMEGFQIANHPGMIGGFENLNLTITRKWVKIPMLNLEEFEKCPADYPEYATVGTLSNFLAFFEYMRSIFDSYVNPTNNSNVHPLVKGLDADDFSVDKFFGLQDLTSPNDVKAGPDFEDLETNERLRLQAEIRNLMAEPQRMTRSTRVGLEYEPTILSDVPPTDNPALPVTLDLTVDAHKDPSSPPQSLIVPIPTFVDLTQYMSFPENEGSEDQGWPFSEGPHDPEAIFHVLRTFLCLMPIDPASVQTGIMNLDQQKDGHSCGKHMLQMLIGAGMKQSRLDRCFWEGLTSIATLEQVITFDLLFSCYLFGKLLGPPMFILI</sequence>
<feature type="compositionally biased region" description="Basic and acidic residues" evidence="1">
    <location>
        <begin position="20"/>
        <end position="37"/>
    </location>
</feature>
<proteinExistence type="predicted"/>
<evidence type="ECO:0000256" key="1">
    <source>
        <dbReference type="SAM" id="MobiDB-lite"/>
    </source>
</evidence>
<name>A0ABD1Z9W9_9MARC</name>
<evidence type="ECO:0000313" key="2">
    <source>
        <dbReference type="EMBL" id="KAL2644184.1"/>
    </source>
</evidence>
<keyword evidence="3" id="KW-1185">Reference proteome</keyword>
<feature type="region of interest" description="Disordered" evidence="1">
    <location>
        <begin position="1"/>
        <end position="37"/>
    </location>
</feature>
<dbReference type="EMBL" id="JBHFFA010000002">
    <property type="protein sequence ID" value="KAL2644184.1"/>
    <property type="molecule type" value="Genomic_DNA"/>
</dbReference>